<accession>A0A5J6VJC7</accession>
<dbReference type="EMBL" id="MN448275">
    <property type="protein sequence ID" value="QFG74020.1"/>
    <property type="molecule type" value="Genomic_DNA"/>
</dbReference>
<name>A0A5J6VJC7_9VIRU</name>
<sequence>MSVPLDAYQIEYLARPILNYDDRPAVRLGQILSEFWNIATQTLVAVEKMQMDPRLCNNTTSFQITNLIYRIKKIYNRAGNLRYYIYNTYIGVRDCVIAARHYCDWKTPIAREHQCIIVMAAFTGVTQILCRDIPMLFNKFNEVIHMNTRDYAKYSVTRKQLEYAFAIWIDYEVNKMPEWLDILI</sequence>
<evidence type="ECO:0000313" key="1">
    <source>
        <dbReference type="EMBL" id="QFG74020.1"/>
    </source>
</evidence>
<organism evidence="1">
    <name type="scientific">Megaviridae environmental sample</name>
    <dbReference type="NCBI Taxonomy" id="1737588"/>
    <lineage>
        <taxon>Viruses</taxon>
        <taxon>Varidnaviria</taxon>
        <taxon>Bamfordvirae</taxon>
        <taxon>Nucleocytoviricota</taxon>
        <taxon>Megaviricetes</taxon>
        <taxon>Imitervirales</taxon>
        <taxon>Mimiviridae</taxon>
        <taxon>environmental samples</taxon>
    </lineage>
</organism>
<protein>
    <submittedName>
        <fullName evidence="1">Uncharacterized protein</fullName>
    </submittedName>
</protein>
<proteinExistence type="predicted"/>
<reference evidence="1" key="1">
    <citation type="journal article" date="2019" name="Philos. Trans. R. Soc. Lond., B, Biol. Sci.">
        <title>Targeted metagenomic recovery of four divergent viruses reveals shared and distinctive characteristics of giant viruses of marine eukaryotes.</title>
        <authorList>
            <person name="Needham D.M."/>
            <person name="Poirier C."/>
            <person name="Hehenberger E."/>
            <person name="Jimenez V."/>
            <person name="Swalwell J.E."/>
            <person name="Santoro A.E."/>
            <person name="Worden A.Z."/>
        </authorList>
    </citation>
    <scope>NUCLEOTIDE SEQUENCE</scope>
    <source>
        <strain evidence="1">OPacV-662</strain>
    </source>
</reference>